<reference evidence="3" key="3">
    <citation type="submission" date="2018-08" db="UniProtKB">
        <authorList>
            <consortium name="EnsemblPlants"/>
        </authorList>
    </citation>
    <scope>IDENTIFICATION</scope>
    <source>
        <strain evidence="3">cv. Bd21</strain>
    </source>
</reference>
<reference evidence="2 3" key="1">
    <citation type="journal article" date="2010" name="Nature">
        <title>Genome sequencing and analysis of the model grass Brachypodium distachyon.</title>
        <authorList>
            <consortium name="International Brachypodium Initiative"/>
        </authorList>
    </citation>
    <scope>NUCLEOTIDE SEQUENCE [LARGE SCALE GENOMIC DNA]</scope>
    <source>
        <strain evidence="2 3">Bd21</strain>
    </source>
</reference>
<evidence type="ECO:0000313" key="2">
    <source>
        <dbReference type="EMBL" id="PNT64850.1"/>
    </source>
</evidence>
<dbReference type="Gramene" id="PNT64850">
    <property type="protein sequence ID" value="PNT64850"/>
    <property type="gene ID" value="BRADI_4g33995v3"/>
</dbReference>
<accession>A0A2K2CS42</accession>
<dbReference type="InParanoid" id="A0A2K2CS42"/>
<sequence>MLVLQKKTPTNALTIEEMNTDAATGCSSNIEVSRVHTQKRPFGTSVLYYPRALDRPRPERLLPPISAELSRHPLPAPNPSSCSVTDCGAPARRRNKR</sequence>
<feature type="region of interest" description="Disordered" evidence="1">
    <location>
        <begin position="66"/>
        <end position="97"/>
    </location>
</feature>
<organism evidence="2">
    <name type="scientific">Brachypodium distachyon</name>
    <name type="common">Purple false brome</name>
    <name type="synonym">Trachynia distachya</name>
    <dbReference type="NCBI Taxonomy" id="15368"/>
    <lineage>
        <taxon>Eukaryota</taxon>
        <taxon>Viridiplantae</taxon>
        <taxon>Streptophyta</taxon>
        <taxon>Embryophyta</taxon>
        <taxon>Tracheophyta</taxon>
        <taxon>Spermatophyta</taxon>
        <taxon>Magnoliopsida</taxon>
        <taxon>Liliopsida</taxon>
        <taxon>Poales</taxon>
        <taxon>Poaceae</taxon>
        <taxon>BOP clade</taxon>
        <taxon>Pooideae</taxon>
        <taxon>Stipodae</taxon>
        <taxon>Brachypodieae</taxon>
        <taxon>Brachypodium</taxon>
    </lineage>
</organism>
<protein>
    <submittedName>
        <fullName evidence="2 3">Uncharacterized protein</fullName>
    </submittedName>
</protein>
<dbReference type="AlphaFoldDB" id="A0A2K2CS42"/>
<name>A0A2K2CS42_BRADI</name>
<reference evidence="2" key="2">
    <citation type="submission" date="2017-06" db="EMBL/GenBank/DDBJ databases">
        <title>WGS assembly of Brachypodium distachyon.</title>
        <authorList>
            <consortium name="The International Brachypodium Initiative"/>
            <person name="Lucas S."/>
            <person name="Harmon-Smith M."/>
            <person name="Lail K."/>
            <person name="Tice H."/>
            <person name="Grimwood J."/>
            <person name="Bruce D."/>
            <person name="Barry K."/>
            <person name="Shu S."/>
            <person name="Lindquist E."/>
            <person name="Wang M."/>
            <person name="Pitluck S."/>
            <person name="Vogel J.P."/>
            <person name="Garvin D.F."/>
            <person name="Mockler T.C."/>
            <person name="Schmutz J."/>
            <person name="Rokhsar D."/>
            <person name="Bevan M.W."/>
        </authorList>
    </citation>
    <scope>NUCLEOTIDE SEQUENCE</scope>
    <source>
        <strain evidence="2">Bd21</strain>
    </source>
</reference>
<keyword evidence="4" id="KW-1185">Reference proteome</keyword>
<gene>
    <name evidence="2" type="ORF">BRADI_4g33995v3</name>
</gene>
<evidence type="ECO:0000313" key="4">
    <source>
        <dbReference type="Proteomes" id="UP000008810"/>
    </source>
</evidence>
<dbReference type="EMBL" id="CM000883">
    <property type="protein sequence ID" value="PNT64850.1"/>
    <property type="molecule type" value="Genomic_DNA"/>
</dbReference>
<proteinExistence type="predicted"/>
<dbReference type="EnsemblPlants" id="PNT64850">
    <property type="protein sequence ID" value="PNT64850"/>
    <property type="gene ID" value="BRADI_4g33995v3"/>
</dbReference>
<dbReference type="Proteomes" id="UP000008810">
    <property type="component" value="Chromosome 4"/>
</dbReference>
<evidence type="ECO:0000256" key="1">
    <source>
        <dbReference type="SAM" id="MobiDB-lite"/>
    </source>
</evidence>
<evidence type="ECO:0000313" key="3">
    <source>
        <dbReference type="EnsemblPlants" id="PNT64850"/>
    </source>
</evidence>